<dbReference type="GO" id="GO:0008747">
    <property type="term" value="F:N-acetylneuraminate lyase activity"/>
    <property type="evidence" value="ECO:0007669"/>
    <property type="project" value="TreeGrafter"/>
</dbReference>
<dbReference type="Pfam" id="PF00701">
    <property type="entry name" value="DHDPS"/>
    <property type="match status" value="1"/>
</dbReference>
<dbReference type="SUPFAM" id="SSF51569">
    <property type="entry name" value="Aldolase"/>
    <property type="match status" value="1"/>
</dbReference>
<dbReference type="AlphaFoldDB" id="A0A0B6S057"/>
<dbReference type="Proteomes" id="UP000031838">
    <property type="component" value="Chromosome 1"/>
</dbReference>
<organism evidence="2 3">
    <name type="scientific">Burkholderia plantarii</name>
    <dbReference type="NCBI Taxonomy" id="41899"/>
    <lineage>
        <taxon>Bacteria</taxon>
        <taxon>Pseudomonadati</taxon>
        <taxon>Pseudomonadota</taxon>
        <taxon>Betaproteobacteria</taxon>
        <taxon>Burkholderiales</taxon>
        <taxon>Burkholderiaceae</taxon>
        <taxon>Burkholderia</taxon>
    </lineage>
</organism>
<protein>
    <submittedName>
        <fullName evidence="2">Dihydrodipicolinate synthase DapA</fullName>
        <ecNumber evidence="2">4.3.3.7</ecNumber>
    </submittedName>
</protein>
<evidence type="ECO:0000256" key="1">
    <source>
        <dbReference type="ARBA" id="ARBA00023239"/>
    </source>
</evidence>
<gene>
    <name evidence="2" type="primary">dapA1</name>
    <name evidence="2" type="ORF">BGL_1c10990</name>
</gene>
<dbReference type="GO" id="GO:0005829">
    <property type="term" value="C:cytosol"/>
    <property type="evidence" value="ECO:0007669"/>
    <property type="project" value="TreeGrafter"/>
</dbReference>
<dbReference type="HOGENOM" id="CLU_1037933_0_0_4"/>
<evidence type="ECO:0000313" key="2">
    <source>
        <dbReference type="EMBL" id="AJK45621.1"/>
    </source>
</evidence>
<dbReference type="OrthoDB" id="9782828at2"/>
<dbReference type="GO" id="GO:0008840">
    <property type="term" value="F:4-hydroxy-tetrahydrodipicolinate synthase activity"/>
    <property type="evidence" value="ECO:0007669"/>
    <property type="project" value="UniProtKB-EC"/>
</dbReference>
<proteinExistence type="predicted"/>
<dbReference type="GO" id="GO:0019262">
    <property type="term" value="P:N-acetylneuraminate catabolic process"/>
    <property type="evidence" value="ECO:0007669"/>
    <property type="project" value="TreeGrafter"/>
</dbReference>
<keyword evidence="3" id="KW-1185">Reference proteome</keyword>
<reference evidence="2 3" key="2">
    <citation type="journal article" date="2016" name="Appl. Microbiol. Biotechnol.">
        <title>Mutations improving production and secretion of extracellular lipase by Burkholderia glumae PG1.</title>
        <authorList>
            <person name="Knapp A."/>
            <person name="Voget S."/>
            <person name="Gao R."/>
            <person name="Zaburannyi N."/>
            <person name="Krysciak D."/>
            <person name="Breuer M."/>
            <person name="Hauer B."/>
            <person name="Streit W.R."/>
            <person name="Muller R."/>
            <person name="Daniel R."/>
            <person name="Jaeger K.E."/>
        </authorList>
    </citation>
    <scope>NUCLEOTIDE SEQUENCE [LARGE SCALE GENOMIC DNA]</scope>
    <source>
        <strain evidence="2 3">PG1</strain>
    </source>
</reference>
<name>A0A0B6S057_BURPL</name>
<dbReference type="CDD" id="cd00408">
    <property type="entry name" value="DHDPS-like"/>
    <property type="match status" value="1"/>
</dbReference>
<dbReference type="EMBL" id="CP002580">
    <property type="protein sequence ID" value="AJK45621.1"/>
    <property type="molecule type" value="Genomic_DNA"/>
</dbReference>
<dbReference type="EC" id="4.3.3.7" evidence="2"/>
<dbReference type="KEGG" id="bgp:BGL_1c10990"/>
<dbReference type="InterPro" id="IPR013785">
    <property type="entry name" value="Aldolase_TIM"/>
</dbReference>
<evidence type="ECO:0000313" key="3">
    <source>
        <dbReference type="Proteomes" id="UP000031838"/>
    </source>
</evidence>
<dbReference type="PANTHER" id="PTHR42849:SF1">
    <property type="entry name" value="N-ACETYLNEURAMINATE LYASE"/>
    <property type="match status" value="1"/>
</dbReference>
<keyword evidence="1 2" id="KW-0456">Lyase</keyword>
<dbReference type="Gene3D" id="3.20.20.70">
    <property type="entry name" value="Aldolase class I"/>
    <property type="match status" value="1"/>
</dbReference>
<reference evidence="3" key="1">
    <citation type="submission" date="2011-03" db="EMBL/GenBank/DDBJ databases">
        <authorList>
            <person name="Voget S."/>
            <person name="Streit W.R."/>
            <person name="Jaeger K.E."/>
            <person name="Daniel R."/>
        </authorList>
    </citation>
    <scope>NUCLEOTIDE SEQUENCE [LARGE SCALE GENOMIC DNA]</scope>
    <source>
        <strain evidence="3">PG1</strain>
    </source>
</reference>
<sequence>MSTDSALYVPLVTPLTEQGEVCPTGVARLIANTTRHATGFIACLTSGEGWLLDETRWEAMLRATLAVAGGQRVIAGIERATTAEVVRYATKAQALGAQAVMFPTPFGTAVSQAEMVAHFTAVHDATDLKLYIYNETSLSQNTATLETLLEIARLPRVVGIKDSPPELRSQADIDRLRNAGLAYYLGWEHWLCTGLESDGQTVSLANLEPAVCRLATRSSDPALREFIGELTVRFGLDQEDWYRHIKEELTERGILASNQIVAVEVNLS</sequence>
<accession>A0A0B6S057</accession>
<dbReference type="InterPro" id="IPR002220">
    <property type="entry name" value="DapA-like"/>
</dbReference>
<dbReference type="SMART" id="SM01130">
    <property type="entry name" value="DHDPS"/>
    <property type="match status" value="1"/>
</dbReference>
<dbReference type="PANTHER" id="PTHR42849">
    <property type="entry name" value="N-ACETYLNEURAMINATE LYASE"/>
    <property type="match status" value="1"/>
</dbReference>
<dbReference type="RefSeq" id="WP_042624316.1">
    <property type="nucleotide sequence ID" value="NZ_CP002580.1"/>
</dbReference>